<dbReference type="SUPFAM" id="SSF47240">
    <property type="entry name" value="Ferritin-like"/>
    <property type="match status" value="1"/>
</dbReference>
<dbReference type="InterPro" id="IPR010287">
    <property type="entry name" value="DUF892_YciF-like"/>
</dbReference>
<gene>
    <name evidence="1" type="ORF">B1R32_12232</name>
</gene>
<dbReference type="Pfam" id="PF05974">
    <property type="entry name" value="DUF892"/>
    <property type="match status" value="1"/>
</dbReference>
<proteinExistence type="predicted"/>
<accession>A0A2S8SPR0</accession>
<dbReference type="Proteomes" id="UP000237684">
    <property type="component" value="Unassembled WGS sequence"/>
</dbReference>
<evidence type="ECO:0000313" key="2">
    <source>
        <dbReference type="Proteomes" id="UP000237684"/>
    </source>
</evidence>
<reference evidence="1 2" key="1">
    <citation type="journal article" date="2018" name="Syst. Appl. Microbiol.">
        <title>Abditibacterium utsteinense sp. nov., the first cultivated member of candidate phylum FBP, isolated from ice-free Antarctic soil samples.</title>
        <authorList>
            <person name="Tahon G."/>
            <person name="Tytgat B."/>
            <person name="Lebbe L."/>
            <person name="Carlier A."/>
            <person name="Willems A."/>
        </authorList>
    </citation>
    <scope>NUCLEOTIDE SEQUENCE [LARGE SCALE GENOMIC DNA]</scope>
    <source>
        <strain evidence="1 2">LMG 29911</strain>
    </source>
</reference>
<name>A0A2S8SPR0_9BACT</name>
<dbReference type="InterPro" id="IPR047114">
    <property type="entry name" value="YciF"/>
</dbReference>
<dbReference type="EMBL" id="NIGF01000022">
    <property type="protein sequence ID" value="PQV62785.1"/>
    <property type="molecule type" value="Genomic_DNA"/>
</dbReference>
<dbReference type="CDD" id="cd07909">
    <property type="entry name" value="YciF"/>
    <property type="match status" value="1"/>
</dbReference>
<organism evidence="1 2">
    <name type="scientific">Abditibacterium utsteinense</name>
    <dbReference type="NCBI Taxonomy" id="1960156"/>
    <lineage>
        <taxon>Bacteria</taxon>
        <taxon>Pseudomonadati</taxon>
        <taxon>Abditibacteriota</taxon>
        <taxon>Abditibacteriia</taxon>
        <taxon>Abditibacteriales</taxon>
        <taxon>Abditibacteriaceae</taxon>
        <taxon>Abditibacterium</taxon>
    </lineage>
</organism>
<dbReference type="OrthoDB" id="9795056at2"/>
<keyword evidence="2" id="KW-1185">Reference proteome</keyword>
<dbReference type="AlphaFoldDB" id="A0A2S8SPR0"/>
<dbReference type="InParanoid" id="A0A2S8SPR0"/>
<dbReference type="PANTHER" id="PTHR30565:SF9">
    <property type="entry name" value="PROTEIN YCIF"/>
    <property type="match status" value="1"/>
</dbReference>
<comment type="caution">
    <text evidence="1">The sequence shown here is derived from an EMBL/GenBank/DDBJ whole genome shotgun (WGS) entry which is preliminary data.</text>
</comment>
<evidence type="ECO:0000313" key="1">
    <source>
        <dbReference type="EMBL" id="PQV62785.1"/>
    </source>
</evidence>
<dbReference type="InterPro" id="IPR012347">
    <property type="entry name" value="Ferritin-like"/>
</dbReference>
<protein>
    <submittedName>
        <fullName evidence="1">Ferritin-like metal-binding protein YciE</fullName>
    </submittedName>
</protein>
<dbReference type="RefSeq" id="WP_106381096.1">
    <property type="nucleotide sequence ID" value="NZ_NIGF01000022.1"/>
</dbReference>
<dbReference type="PANTHER" id="PTHR30565">
    <property type="entry name" value="PROTEIN YCIF"/>
    <property type="match status" value="1"/>
</dbReference>
<dbReference type="Gene3D" id="1.20.1260.10">
    <property type="match status" value="1"/>
</dbReference>
<sequence>MQLNTLRDLYIEQLKDLYSAEKQIIEALPQMAQAASDPQLKAAFEQHLAETKNQLSRLDQIGTALGESLDGHLCKGTQGIVEEGKEVLKARAGSDAEVIDAALITSAQRVEHYEIAGYGTTVAYAKQLGETDAVALLQASLDEEGNANKKLTAIALSTVNPHAGQA</sequence>
<dbReference type="InterPro" id="IPR009078">
    <property type="entry name" value="Ferritin-like_SF"/>
</dbReference>